<dbReference type="GO" id="GO:0016773">
    <property type="term" value="F:phosphotransferase activity, alcohol group as acceptor"/>
    <property type="evidence" value="ECO:0007669"/>
    <property type="project" value="UniProtKB-ARBA"/>
</dbReference>
<dbReference type="PANTHER" id="PTHR12358">
    <property type="entry name" value="SPHINGOSINE KINASE"/>
    <property type="match status" value="1"/>
</dbReference>
<dbReference type="GO" id="GO:0016020">
    <property type="term" value="C:membrane"/>
    <property type="evidence" value="ECO:0007669"/>
    <property type="project" value="TreeGrafter"/>
</dbReference>
<dbReference type="Gene3D" id="3.40.50.10330">
    <property type="entry name" value="Probable inorganic polyphosphate/atp-NAD kinase, domain 1"/>
    <property type="match status" value="1"/>
</dbReference>
<proteinExistence type="predicted"/>
<dbReference type="Gene3D" id="2.60.200.40">
    <property type="match status" value="1"/>
</dbReference>
<dbReference type="PROSITE" id="PS50146">
    <property type="entry name" value="DAGK"/>
    <property type="match status" value="1"/>
</dbReference>
<keyword evidence="4" id="KW-1185">Reference proteome</keyword>
<dbReference type="OrthoDB" id="3853857at2759"/>
<gene>
    <name evidence="3" type="primary">SPHK1</name>
    <name evidence="3" type="ORF">BGZ99_007739</name>
</gene>
<dbReference type="InterPro" id="IPR050187">
    <property type="entry name" value="Lipid_Phosphate_FormReg"/>
</dbReference>
<dbReference type="GO" id="GO:0005737">
    <property type="term" value="C:cytoplasm"/>
    <property type="evidence" value="ECO:0007669"/>
    <property type="project" value="TreeGrafter"/>
</dbReference>
<name>A0A9P6R9X8_9FUNG</name>
<dbReference type="InterPro" id="IPR017438">
    <property type="entry name" value="ATP-NAD_kinase_N"/>
</dbReference>
<evidence type="ECO:0000256" key="1">
    <source>
        <dbReference type="SAM" id="MobiDB-lite"/>
    </source>
</evidence>
<organism evidence="3 4">
    <name type="scientific">Dissophora globulifera</name>
    <dbReference type="NCBI Taxonomy" id="979702"/>
    <lineage>
        <taxon>Eukaryota</taxon>
        <taxon>Fungi</taxon>
        <taxon>Fungi incertae sedis</taxon>
        <taxon>Mucoromycota</taxon>
        <taxon>Mortierellomycotina</taxon>
        <taxon>Mortierellomycetes</taxon>
        <taxon>Mortierellales</taxon>
        <taxon>Mortierellaceae</taxon>
        <taxon>Dissophora</taxon>
    </lineage>
</organism>
<dbReference type="InterPro" id="IPR001206">
    <property type="entry name" value="Diacylglycerol_kinase_cat_dom"/>
</dbReference>
<comment type="caution">
    <text evidence="3">The sequence shown here is derived from an EMBL/GenBank/DDBJ whole genome shotgun (WGS) entry which is preliminary data.</text>
</comment>
<feature type="domain" description="DAGKc" evidence="2">
    <location>
        <begin position="127"/>
        <end position="267"/>
    </location>
</feature>
<dbReference type="SUPFAM" id="SSF111331">
    <property type="entry name" value="NAD kinase/diacylglycerol kinase-like"/>
    <property type="match status" value="1"/>
</dbReference>
<dbReference type="GO" id="GO:0001727">
    <property type="term" value="F:lipid kinase activity"/>
    <property type="evidence" value="ECO:0007669"/>
    <property type="project" value="TreeGrafter"/>
</dbReference>
<reference evidence="3" key="1">
    <citation type="journal article" date="2020" name="Fungal Divers.">
        <title>Resolving the Mortierellaceae phylogeny through synthesis of multi-gene phylogenetics and phylogenomics.</title>
        <authorList>
            <person name="Vandepol N."/>
            <person name="Liber J."/>
            <person name="Desiro A."/>
            <person name="Na H."/>
            <person name="Kennedy M."/>
            <person name="Barry K."/>
            <person name="Grigoriev I.V."/>
            <person name="Miller A.N."/>
            <person name="O'Donnell K."/>
            <person name="Stajich J.E."/>
            <person name="Bonito G."/>
        </authorList>
    </citation>
    <scope>NUCLEOTIDE SEQUENCE</scope>
    <source>
        <strain evidence="3">REB-010B</strain>
    </source>
</reference>
<dbReference type="AlphaFoldDB" id="A0A9P6R9X8"/>
<feature type="region of interest" description="Disordered" evidence="1">
    <location>
        <begin position="266"/>
        <end position="292"/>
    </location>
</feature>
<dbReference type="SMART" id="SM00046">
    <property type="entry name" value="DAGKc"/>
    <property type="match status" value="1"/>
</dbReference>
<evidence type="ECO:0000313" key="4">
    <source>
        <dbReference type="Proteomes" id="UP000738325"/>
    </source>
</evidence>
<keyword evidence="3" id="KW-0418">Kinase</keyword>
<evidence type="ECO:0000313" key="3">
    <source>
        <dbReference type="EMBL" id="KAG0315013.1"/>
    </source>
</evidence>
<sequence length="517" mass="57810">MPKSAPAAKFECDTVFSDSPASCPTTLHLDAHHIRGAATKPRSRTRTTIHIPYCCIFGYETAEKARQNGNSDSRLDSCAIRLHYVKFTTKDMRAVTSPCMATVLFTFEEEDELDQFMDAAKRIGVLPKPRRILVLVNPNGGVGKAKSISDTVVKPMLQHSGLIVNEQYTEYGRHAVDIAHKVDVSNIDTLAVVSGDGVLHEVINGLLTRPDWDRARRLPIAIIPAGSGNAIATSTGPLRFDIAGFIRMIRLRRYPGKVYILPPEHKHSAKEVRKPDAPDLPEPRSEHSELIKSDHTVPTAPWRLLEMPFFSMLLLLNFPSAGQTIFFTNTIRFNDGIMRLFYSCETRFWRILLPFVMDQANGKLLERGLLQDLECGGVLIVPAVEGKPDDASTHEIKHPEMVTSDSARKLDVYRRPGVFDVDGEAMPTVRTLIEILPDFMEITVPEWFQQEQDESEEAEVAREKARLVVDNMVPPLSLVDRVSQSLVPLVVVAALLSALAFFSEGKYRTITWVTGWL</sequence>
<evidence type="ECO:0000259" key="2">
    <source>
        <dbReference type="PROSITE" id="PS50146"/>
    </source>
</evidence>
<keyword evidence="3" id="KW-0808">Transferase</keyword>
<dbReference type="InterPro" id="IPR016064">
    <property type="entry name" value="NAD/diacylglycerol_kinase_sf"/>
</dbReference>
<dbReference type="GO" id="GO:0046512">
    <property type="term" value="P:sphingosine biosynthetic process"/>
    <property type="evidence" value="ECO:0007669"/>
    <property type="project" value="TreeGrafter"/>
</dbReference>
<dbReference type="EMBL" id="JAAAIP010000570">
    <property type="protein sequence ID" value="KAG0315013.1"/>
    <property type="molecule type" value="Genomic_DNA"/>
</dbReference>
<dbReference type="Pfam" id="PF00781">
    <property type="entry name" value="DAGK_cat"/>
    <property type="match status" value="1"/>
</dbReference>
<protein>
    <submittedName>
        <fullName evidence="3">Sphingosine kinase 1</fullName>
    </submittedName>
</protein>
<dbReference type="Proteomes" id="UP000738325">
    <property type="component" value="Unassembled WGS sequence"/>
</dbReference>
<dbReference type="PANTHER" id="PTHR12358:SF31">
    <property type="entry name" value="ACYLGLYCEROL KINASE, MITOCHONDRIAL"/>
    <property type="match status" value="1"/>
</dbReference>
<accession>A0A9P6R9X8</accession>